<reference evidence="3 4" key="1">
    <citation type="submission" date="2019-07" db="EMBL/GenBank/DDBJ databases">
        <title>Genome sequencing of lignin-degrading bacterial isolates.</title>
        <authorList>
            <person name="Gladden J."/>
        </authorList>
    </citation>
    <scope>NUCLEOTIDE SEQUENCE [LARGE SCALE GENOMIC DNA]</scope>
    <source>
        <strain evidence="3 4">J19</strain>
    </source>
</reference>
<dbReference type="EMBL" id="VLJS01000113">
    <property type="protein sequence ID" value="TWH03597.1"/>
    <property type="molecule type" value="Genomic_DNA"/>
</dbReference>
<feature type="chain" id="PRO_5021848105" evidence="1">
    <location>
        <begin position="23"/>
        <end position="219"/>
    </location>
</feature>
<organism evidence="3 4">
    <name type="scientific">Pseudoxanthomonas taiwanensis J19</name>
    <dbReference type="NCBI Taxonomy" id="935569"/>
    <lineage>
        <taxon>Bacteria</taxon>
        <taxon>Pseudomonadati</taxon>
        <taxon>Pseudomonadota</taxon>
        <taxon>Gammaproteobacteria</taxon>
        <taxon>Lysobacterales</taxon>
        <taxon>Lysobacteraceae</taxon>
        <taxon>Pseudoxanthomonas</taxon>
    </lineage>
</organism>
<dbReference type="PANTHER" id="PTHR36698:SF3">
    <property type="entry name" value="ABC-TYPE TRANSPORT AUXILIARY LIPOPROTEIN COMPONENT DOMAIN-CONTAINING PROTEIN"/>
    <property type="match status" value="1"/>
</dbReference>
<dbReference type="Proteomes" id="UP000321583">
    <property type="component" value="Unassembled WGS sequence"/>
</dbReference>
<protein>
    <submittedName>
        <fullName evidence="3">Cholesterol transport system auxiliary component</fullName>
    </submittedName>
</protein>
<evidence type="ECO:0000313" key="4">
    <source>
        <dbReference type="Proteomes" id="UP000321583"/>
    </source>
</evidence>
<proteinExistence type="predicted"/>
<dbReference type="InterPro" id="IPR005586">
    <property type="entry name" value="ABC_trans_aux"/>
</dbReference>
<keyword evidence="4" id="KW-1185">Reference proteome</keyword>
<feature type="domain" description="ABC-type transport auxiliary lipoprotein component" evidence="2">
    <location>
        <begin position="42"/>
        <end position="202"/>
    </location>
</feature>
<sequence length="219" mass="23162">MMPVPFPTPAAPARRLAFLVLAATLAGCSLVGKPGDPVTIYAPEAAATPDPSWPRVDWQLAIARPSAPRLLDSPRIGVRPVPGELQVYKGAVWVQPPTDMLEATVLRVLEDSGKIDAVGRVATGLRANYRLALDIRRFEADYRGGDRPAAVIEVVAKLMHNTDQRVVASQTFTQVQPSPATDIGSVAAAFDQALAEVGRQVAGWTLAAGQADAASRPAP</sequence>
<evidence type="ECO:0000313" key="3">
    <source>
        <dbReference type="EMBL" id="TWH03597.1"/>
    </source>
</evidence>
<accession>A0A562D1E3</accession>
<dbReference type="PANTHER" id="PTHR36698">
    <property type="entry name" value="BLL5892 PROTEIN"/>
    <property type="match status" value="1"/>
</dbReference>
<name>A0A562D1E3_9GAMM</name>
<dbReference type="Gene3D" id="3.40.50.10610">
    <property type="entry name" value="ABC-type transport auxiliary lipoprotein component"/>
    <property type="match status" value="1"/>
</dbReference>
<evidence type="ECO:0000259" key="2">
    <source>
        <dbReference type="Pfam" id="PF03886"/>
    </source>
</evidence>
<dbReference type="RefSeq" id="WP_037035156.1">
    <property type="nucleotide sequence ID" value="NZ_VLJS01000113.1"/>
</dbReference>
<evidence type="ECO:0000256" key="1">
    <source>
        <dbReference type="SAM" id="SignalP"/>
    </source>
</evidence>
<dbReference type="SUPFAM" id="SSF159594">
    <property type="entry name" value="XCC0632-like"/>
    <property type="match status" value="1"/>
</dbReference>
<gene>
    <name evidence="3" type="ORF">L613_000800000260</name>
</gene>
<dbReference type="Pfam" id="PF03886">
    <property type="entry name" value="ABC_trans_aux"/>
    <property type="match status" value="1"/>
</dbReference>
<comment type="caution">
    <text evidence="3">The sequence shown here is derived from an EMBL/GenBank/DDBJ whole genome shotgun (WGS) entry which is preliminary data.</text>
</comment>
<feature type="signal peptide" evidence="1">
    <location>
        <begin position="1"/>
        <end position="22"/>
    </location>
</feature>
<keyword evidence="1" id="KW-0732">Signal</keyword>
<dbReference type="AlphaFoldDB" id="A0A562D1E3"/>
<dbReference type="OrthoDB" id="5795476at2"/>